<evidence type="ECO:0000256" key="1">
    <source>
        <dbReference type="SAM" id="Phobius"/>
    </source>
</evidence>
<dbReference type="KEGG" id="anr:Ana3638_19500"/>
<feature type="transmembrane region" description="Helical" evidence="1">
    <location>
        <begin position="44"/>
        <end position="66"/>
    </location>
</feature>
<dbReference type="EMBL" id="CP048000">
    <property type="protein sequence ID" value="QHQ62690.1"/>
    <property type="molecule type" value="Genomic_DNA"/>
</dbReference>
<dbReference type="Proteomes" id="UP000464314">
    <property type="component" value="Chromosome"/>
</dbReference>
<gene>
    <name evidence="2" type="ORF">Ana3638_19500</name>
</gene>
<evidence type="ECO:0000313" key="2">
    <source>
        <dbReference type="EMBL" id="QHQ62690.1"/>
    </source>
</evidence>
<keyword evidence="1" id="KW-1133">Transmembrane helix</keyword>
<keyword evidence="1" id="KW-0472">Membrane</keyword>
<keyword evidence="1" id="KW-0812">Transmembrane</keyword>
<dbReference type="RefSeq" id="WP_161839511.1">
    <property type="nucleotide sequence ID" value="NZ_CP048000.1"/>
</dbReference>
<evidence type="ECO:0000313" key="3">
    <source>
        <dbReference type="Proteomes" id="UP000464314"/>
    </source>
</evidence>
<dbReference type="AlphaFoldDB" id="A0A6P1TN93"/>
<protein>
    <submittedName>
        <fullName evidence="2">Uncharacterized protein</fullName>
    </submittedName>
</protein>
<name>A0A6P1TN93_9FIRM</name>
<keyword evidence="3" id="KW-1185">Reference proteome</keyword>
<proteinExistence type="predicted"/>
<reference evidence="2 3" key="1">
    <citation type="submission" date="2020-01" db="EMBL/GenBank/DDBJ databases">
        <title>Genome analysis of Anaerocolumna sp. CBA3638.</title>
        <authorList>
            <person name="Kim J."/>
            <person name="Roh S.W."/>
        </authorList>
    </citation>
    <scope>NUCLEOTIDE SEQUENCE [LARGE SCALE GENOMIC DNA]</scope>
    <source>
        <strain evidence="2 3">CBA3638</strain>
    </source>
</reference>
<accession>A0A6P1TN93</accession>
<sequence>MKRYNEKILKATRITTQKILKKSNDSVNKLTHPPRKVSVIGSKLGLLAGTGLLITGTAGTILGYVWGVQVV</sequence>
<organism evidence="2 3">
    <name type="scientific">Anaerocolumna sedimenticola</name>
    <dbReference type="NCBI Taxonomy" id="2696063"/>
    <lineage>
        <taxon>Bacteria</taxon>
        <taxon>Bacillati</taxon>
        <taxon>Bacillota</taxon>
        <taxon>Clostridia</taxon>
        <taxon>Lachnospirales</taxon>
        <taxon>Lachnospiraceae</taxon>
        <taxon>Anaerocolumna</taxon>
    </lineage>
</organism>